<feature type="region of interest" description="Disordered" evidence="2">
    <location>
        <begin position="2038"/>
        <end position="2060"/>
    </location>
</feature>
<feature type="compositionally biased region" description="Basic and acidic residues" evidence="2">
    <location>
        <begin position="1835"/>
        <end position="1848"/>
    </location>
</feature>
<accession>A0ABM0JU98</accession>
<feature type="region of interest" description="Disordered" evidence="2">
    <location>
        <begin position="1750"/>
        <end position="1791"/>
    </location>
</feature>
<feature type="compositionally biased region" description="Polar residues" evidence="2">
    <location>
        <begin position="1765"/>
        <end position="1786"/>
    </location>
</feature>
<dbReference type="InterPro" id="IPR011009">
    <property type="entry name" value="Kinase-like_dom_sf"/>
</dbReference>
<feature type="region of interest" description="Disordered" evidence="2">
    <location>
        <begin position="1331"/>
        <end position="1366"/>
    </location>
</feature>
<feature type="compositionally biased region" description="Polar residues" evidence="2">
    <location>
        <begin position="525"/>
        <end position="534"/>
    </location>
</feature>
<evidence type="ECO:0000259" key="3">
    <source>
        <dbReference type="PROSITE" id="PS50011"/>
    </source>
</evidence>
<dbReference type="SMART" id="SM00248">
    <property type="entry name" value="ANK"/>
    <property type="match status" value="2"/>
</dbReference>
<gene>
    <name evidence="5" type="primary">LOC101857726</name>
</gene>
<dbReference type="Gene3D" id="3.30.200.20">
    <property type="entry name" value="Phosphorylase Kinase, domain 1"/>
    <property type="match status" value="1"/>
</dbReference>
<dbReference type="PANTHER" id="PTHR23060:SF3">
    <property type="entry name" value="TESTIS EXPRESSED 14, INTERCELLULAR BRIDGE FORMING FACTOR"/>
    <property type="match status" value="1"/>
</dbReference>
<feature type="region of interest" description="Disordered" evidence="2">
    <location>
        <begin position="1833"/>
        <end position="1924"/>
    </location>
</feature>
<dbReference type="PROSITE" id="PS50011">
    <property type="entry name" value="PROTEIN_KINASE_DOM"/>
    <property type="match status" value="1"/>
</dbReference>
<dbReference type="RefSeq" id="XP_005101632.2">
    <property type="nucleotide sequence ID" value="XM_005101575.3"/>
</dbReference>
<reference evidence="5" key="1">
    <citation type="submission" date="2025-08" db="UniProtKB">
        <authorList>
            <consortium name="RefSeq"/>
        </authorList>
    </citation>
    <scope>IDENTIFICATION</scope>
</reference>
<keyword evidence="1" id="KW-0040">ANK repeat</keyword>
<feature type="region of interest" description="Disordered" evidence="2">
    <location>
        <begin position="2076"/>
        <end position="2102"/>
    </location>
</feature>
<proteinExistence type="predicted"/>
<dbReference type="InterPro" id="IPR036770">
    <property type="entry name" value="Ankyrin_rpt-contain_sf"/>
</dbReference>
<dbReference type="InterPro" id="IPR000719">
    <property type="entry name" value="Prot_kinase_dom"/>
</dbReference>
<dbReference type="SUPFAM" id="SSF48403">
    <property type="entry name" value="Ankyrin repeat"/>
    <property type="match status" value="1"/>
</dbReference>
<feature type="region of interest" description="Disordered" evidence="2">
    <location>
        <begin position="1974"/>
        <end position="1997"/>
    </location>
</feature>
<dbReference type="PROSITE" id="PS50297">
    <property type="entry name" value="ANK_REP_REGION"/>
    <property type="match status" value="1"/>
</dbReference>
<feature type="compositionally biased region" description="Basic and acidic residues" evidence="2">
    <location>
        <begin position="1340"/>
        <end position="1353"/>
    </location>
</feature>
<dbReference type="Gene3D" id="1.25.40.20">
    <property type="entry name" value="Ankyrin repeat-containing domain"/>
    <property type="match status" value="1"/>
</dbReference>
<dbReference type="InterPro" id="IPR002110">
    <property type="entry name" value="Ankyrin_rpt"/>
</dbReference>
<dbReference type="Gene3D" id="1.10.510.10">
    <property type="entry name" value="Transferase(Phosphotransferase) domain 1"/>
    <property type="match status" value="1"/>
</dbReference>
<dbReference type="GeneID" id="101857726"/>
<evidence type="ECO:0000256" key="2">
    <source>
        <dbReference type="SAM" id="MobiDB-lite"/>
    </source>
</evidence>
<evidence type="ECO:0000256" key="1">
    <source>
        <dbReference type="PROSITE-ProRule" id="PRU00023"/>
    </source>
</evidence>
<protein>
    <submittedName>
        <fullName evidence="5">Uncharacterized protein LOC101857726</fullName>
    </submittedName>
</protein>
<dbReference type="SUPFAM" id="SSF56112">
    <property type="entry name" value="Protein kinase-like (PK-like)"/>
    <property type="match status" value="1"/>
</dbReference>
<feature type="repeat" description="ANK" evidence="1">
    <location>
        <begin position="72"/>
        <end position="104"/>
    </location>
</feature>
<feature type="compositionally biased region" description="Polar residues" evidence="2">
    <location>
        <begin position="1087"/>
        <end position="1108"/>
    </location>
</feature>
<feature type="domain" description="Protein kinase" evidence="3">
    <location>
        <begin position="209"/>
        <end position="518"/>
    </location>
</feature>
<feature type="region of interest" description="Disordered" evidence="2">
    <location>
        <begin position="518"/>
        <end position="549"/>
    </location>
</feature>
<dbReference type="PROSITE" id="PS50088">
    <property type="entry name" value="ANK_REPEAT"/>
    <property type="match status" value="2"/>
</dbReference>
<dbReference type="Pfam" id="PF12796">
    <property type="entry name" value="Ank_2"/>
    <property type="match status" value="1"/>
</dbReference>
<dbReference type="Proteomes" id="UP000694888">
    <property type="component" value="Unplaced"/>
</dbReference>
<organism evidence="4 5">
    <name type="scientific">Aplysia californica</name>
    <name type="common">California sea hare</name>
    <dbReference type="NCBI Taxonomy" id="6500"/>
    <lineage>
        <taxon>Eukaryota</taxon>
        <taxon>Metazoa</taxon>
        <taxon>Spiralia</taxon>
        <taxon>Lophotrochozoa</taxon>
        <taxon>Mollusca</taxon>
        <taxon>Gastropoda</taxon>
        <taxon>Heterobranchia</taxon>
        <taxon>Euthyneura</taxon>
        <taxon>Tectipleura</taxon>
        <taxon>Aplysiida</taxon>
        <taxon>Aplysioidea</taxon>
        <taxon>Aplysiidae</taxon>
        <taxon>Aplysia</taxon>
    </lineage>
</organism>
<keyword evidence="4" id="KW-1185">Reference proteome</keyword>
<evidence type="ECO:0000313" key="5">
    <source>
        <dbReference type="RefSeq" id="XP_005101632.2"/>
    </source>
</evidence>
<name>A0ABM0JU98_APLCA</name>
<feature type="compositionally biased region" description="Basic and acidic residues" evidence="2">
    <location>
        <begin position="1064"/>
        <end position="1086"/>
    </location>
</feature>
<dbReference type="Pfam" id="PF07714">
    <property type="entry name" value="PK_Tyr_Ser-Thr"/>
    <property type="match status" value="1"/>
</dbReference>
<evidence type="ECO:0000313" key="4">
    <source>
        <dbReference type="Proteomes" id="UP000694888"/>
    </source>
</evidence>
<feature type="compositionally biased region" description="Polar residues" evidence="2">
    <location>
        <begin position="1869"/>
        <end position="1878"/>
    </location>
</feature>
<dbReference type="PANTHER" id="PTHR23060">
    <property type="entry name" value="TESTIS EXPRESSED GENE 14"/>
    <property type="match status" value="1"/>
</dbReference>
<feature type="repeat" description="ANK" evidence="1">
    <location>
        <begin position="105"/>
        <end position="137"/>
    </location>
</feature>
<feature type="region of interest" description="Disordered" evidence="2">
    <location>
        <begin position="1064"/>
        <end position="1108"/>
    </location>
</feature>
<dbReference type="InterPro" id="IPR039339">
    <property type="entry name" value="Tex14"/>
</dbReference>
<sequence length="2213" mass="243095">MLVAKKKAVGHVLSIFKGQSSSTMKYSQVQLGSVEGNDLLGVSLHKEATTGSRRSLKKVLHSAKCVDFPNNLGQTPLFCACARNNEGTALLLLEYGANPNEKSQNGMTPTHAACFMGNVCLLRKLIEAGGDLRLHDTDGAGMREWALRNTEPKRRGRMLEFLNKTHLFAMTYSGDTASRDQLIRFGRRQHMKTSLLELMKQRSSHDSGVKSLQRVKSMGFGKVYLGSDHDGGLMSIIPLVSEALLFVTNSNCFDCGYNTFIEEMEWMNTPVSVKQVKPDALTEDGIDLLISDAEQLGKLRHPNILLLMGICQPSCLDNIMVLLERINYATLYHLLHETKRKLLTSQKMNLVHQMCGAMEFIHSQNLIHCGLSSMAVYLVSIGLAKIGNLEFMVEGLKAELGKLSAVSQVSHRGFLYNWMSPELMQARPPCYSSDVYSFCSVLWEMFAEQVPWSGAEAEEILHSVVEEKTSLDLNVAKVPEKLKAILGYGLEIKEDLRLNKFSFIANWLKADSTLDPQFQKGPLKSSKQNHSGNRTGSESSSTTSSQSAIRDTVREMGWGRSDLQFMDRCDPAKLSDTDIDKVSLQGFSKEDLPTPLSRTNTCGTYCADPGNLLYMHGWSCEQEQQVGDDRPLYRSSPALMNTAVVGPGTLSHPGKSLVRPASHMDPAMHGYPGTGWGPSLGFGRNNNGKPSAHEQTRSVTLPRSFLSQPQLCSQSQSRSCDAQTRRSSVRQLALSFQQQLEQHKLRQAILKGSMARSGKQPDTNISDESFEMEKMEGIRLGRDFQKHEDVGPTRDVVCPGALYEVSTSLTPTCIDSSTPKSGSQTGRLPMLLQAKHNEFCPSDIGPCHKVLRDVGTGSADVNDSSESKLQTPELTEKRGEKNWLMGKGQLLENSPGQVATTPLINQDCFMSSDVFLQEMKCAQTSFLRRKVVLTESGGTPGVQYESPTVEVHAVYDHEEHEQNRVVGEIIPPVCGNSSPQISPKSSVRDACVELPPDHLLEPSGTDENDSFWNVTHNVQCIPIKDKAGNFGGESEKTECVYEISAKFPEGVVIDCKMSQSTIAKARDSSEKCSEDSKNAPEPRADRQWSQSHLTEESSPNDLTHTQMSSQCSTLTSSLVFLGDAQKGHEEKVLDSTFSMGEEGNDDDILDKTFTVAERDEGPSKQIAPSGEDPAKHLVNTEDLEVIERWVDDKLARIEHKMKIAPPPSGSKELQSLVSTVGLGDDTSAPSIAVVGSEVGPVNPGGHSNVTEIVAEDHSDILACTKLVGGGDSELLKINSAKSVPELDGCDFEFQEFYIDDDFDSFMCMPPEAGGDAEAAVDSNRSTRIYTSWSGVPSSDKSAKGDSGRCDVKHQTGKPPSGSRVRQKVATDINLNRGKPSPGSVEMQCASVECLYSIISTGDNQNISESHNSMDGKTANLFPLGNGICNLLGSRVGVSDPDLSISSAAEWREDQAKVMLEKDSKIGEEDDDTLCGHLVADVDLSNAREGSTVEKGLGGNGPELAVSSAAKSRSGVERSKSGVERLGTGVNSLKTSIERSRSGIERLETSFERSRSGVAELKSSVDRSRSDSVRCAEVSERNRGTGAMTVTSQTQTENIGQDRCVGVPQQTSLSTHSANREVEREDSESTDSDMWIKKNLKRIQSKILRRRRRLKYVVSSDEESNFKDGTLDTTNMLSSTSSYVGMMEFQMSDKRSYTDNQGSGIYPDEMEPLHTEICHLEDSCRKYSPMSKTTFDGDESIVLASTTAATHRNSKNGRQVKDKLSTKFSASKRSQKLMSSRDVQQTVPRPRDRCLRKNLKGQSCSLYSEKKDPCKGIKVPQDCTNLETFQDLDAEDERKDELSDEETKSERRRRSFHSSVVYHGHRKSLADNSSSSKEPQPSVLERPDKSRSSSRQGPVAKPRSSLRKSPNSREEYSQESSNFRDTLEKTLLSQLDKRRQSQIVRHRQNESCVEEAKESSVRMWIANHRLGEGYGRGLRETPENPATKPVQKTPDRPLWKSGICRETVSAAAANAVSSSHKDRVDAGWGSVKDIGEGIASESLKMSEPGGVDGAARKDETSNRHRFTSVGVSSGKCSLEVPGSDGSGKRSKKTFGRRGAEARSRSLDLGDGVTVQQLGAEHCLTLDLRPEEELLGGGTGNKLRKKSSFGLHRFYIPRDVWPGGCKARLNVHVDPTDPKVHRVTGTAMDPTSGHSEVLIDQTLVTKRLRSTLQMD</sequence>
<feature type="compositionally biased region" description="Low complexity" evidence="2">
    <location>
        <begin position="535"/>
        <end position="547"/>
    </location>
</feature>
<dbReference type="InterPro" id="IPR001245">
    <property type="entry name" value="Ser-Thr/Tyr_kinase_cat_dom"/>
</dbReference>